<dbReference type="Gene3D" id="3.30.70.100">
    <property type="match status" value="1"/>
</dbReference>
<dbReference type="PANTHER" id="PTHR43239:SF1">
    <property type="entry name" value="UPF0734 PROTEIN DDB_G0273871_DDB_G0273177"/>
    <property type="match status" value="1"/>
</dbReference>
<evidence type="ECO:0000313" key="2">
    <source>
        <dbReference type="Proteomes" id="UP000061457"/>
    </source>
</evidence>
<keyword evidence="2" id="KW-1185">Reference proteome</keyword>
<dbReference type="PATRIC" id="fig|161398.10.peg.2428"/>
<dbReference type="RefSeq" id="WP_058030573.1">
    <property type="nucleotide sequence ID" value="NZ_CP013187.1"/>
</dbReference>
<accession>A0A0S2K430</accession>
<name>A0A0S2K430_9GAMM</name>
<dbReference type="PANTHER" id="PTHR43239">
    <property type="entry name" value="UPF0734 PROTEIN DDB_G0273871/DDB_G0273177"/>
    <property type="match status" value="1"/>
</dbReference>
<dbReference type="OrthoDB" id="8893883at2"/>
<protein>
    <submittedName>
        <fullName evidence="1">L-fucose mutarotase, type 2</fullName>
    </submittedName>
</protein>
<dbReference type="Proteomes" id="UP000061457">
    <property type="component" value="Chromosome I"/>
</dbReference>
<gene>
    <name evidence="1" type="ORF">PP2015_2379</name>
</gene>
<evidence type="ECO:0000313" key="1">
    <source>
        <dbReference type="EMBL" id="ALO42872.1"/>
    </source>
</evidence>
<dbReference type="InterPro" id="IPR011008">
    <property type="entry name" value="Dimeric_a/b-barrel"/>
</dbReference>
<proteinExistence type="predicted"/>
<sequence>MNNRFVLALDLKDDELLIEQYVDYHRPGSVWAEVIESIEESGIEVMEIYLVENRLVMVMEANESFSFSDKQAGKNDDIVKAWEVLMSRFQQTLPSSKKGEKWVVMEKIFDLKAHVANKDKQ</sequence>
<dbReference type="GO" id="GO:0016857">
    <property type="term" value="F:racemase and epimerase activity, acting on carbohydrates and derivatives"/>
    <property type="evidence" value="ECO:0007669"/>
    <property type="project" value="InterPro"/>
</dbReference>
<dbReference type="InterPro" id="IPR008000">
    <property type="entry name" value="Rham/fucose_mutarotase"/>
</dbReference>
<dbReference type="KEGG" id="pphe:PP2015_2379"/>
<dbReference type="Pfam" id="PF05336">
    <property type="entry name" value="rhaM"/>
    <property type="match status" value="1"/>
</dbReference>
<dbReference type="SUPFAM" id="SSF54909">
    <property type="entry name" value="Dimeric alpha+beta barrel"/>
    <property type="match status" value="1"/>
</dbReference>
<dbReference type="InterPro" id="IPR052996">
    <property type="entry name" value="Carb_Metab_Mutarotase"/>
</dbReference>
<dbReference type="EMBL" id="CP013187">
    <property type="protein sequence ID" value="ALO42872.1"/>
    <property type="molecule type" value="Genomic_DNA"/>
</dbReference>
<organism evidence="1 2">
    <name type="scientific">Pseudoalteromonas phenolica</name>
    <dbReference type="NCBI Taxonomy" id="161398"/>
    <lineage>
        <taxon>Bacteria</taxon>
        <taxon>Pseudomonadati</taxon>
        <taxon>Pseudomonadota</taxon>
        <taxon>Gammaproteobacteria</taxon>
        <taxon>Alteromonadales</taxon>
        <taxon>Pseudoalteromonadaceae</taxon>
        <taxon>Pseudoalteromonas</taxon>
    </lineage>
</organism>
<dbReference type="STRING" id="161398.PP2015_2379"/>
<reference evidence="1 2" key="1">
    <citation type="submission" date="2015-11" db="EMBL/GenBank/DDBJ databases">
        <authorList>
            <person name="Zhang Y."/>
            <person name="Guo Z."/>
        </authorList>
    </citation>
    <scope>NUCLEOTIDE SEQUENCE [LARGE SCALE GENOMIC DNA]</scope>
    <source>
        <strain evidence="1 2">KCTC 12086</strain>
    </source>
</reference>
<dbReference type="AlphaFoldDB" id="A0A0S2K430"/>